<comment type="caution">
    <text evidence="2">The sequence shown here is derived from an EMBL/GenBank/DDBJ whole genome shotgun (WGS) entry which is preliminary data.</text>
</comment>
<dbReference type="Proteomes" id="UP001156140">
    <property type="component" value="Unassembled WGS sequence"/>
</dbReference>
<feature type="compositionally biased region" description="Acidic residues" evidence="1">
    <location>
        <begin position="122"/>
        <end position="153"/>
    </location>
</feature>
<evidence type="ECO:0000256" key="1">
    <source>
        <dbReference type="SAM" id="MobiDB-lite"/>
    </source>
</evidence>
<feature type="compositionally biased region" description="Basic and acidic residues" evidence="1">
    <location>
        <begin position="105"/>
        <end position="121"/>
    </location>
</feature>
<organism evidence="2 3">
    <name type="scientific">Paradevosia shaoguanensis</name>
    <dbReference type="NCBI Taxonomy" id="1335043"/>
    <lineage>
        <taxon>Bacteria</taxon>
        <taxon>Pseudomonadati</taxon>
        <taxon>Pseudomonadota</taxon>
        <taxon>Alphaproteobacteria</taxon>
        <taxon>Hyphomicrobiales</taxon>
        <taxon>Devosiaceae</taxon>
        <taxon>Paradevosia</taxon>
    </lineage>
</organism>
<dbReference type="RefSeq" id="WP_203065730.1">
    <property type="nucleotide sequence ID" value="NZ_CP068983.1"/>
</dbReference>
<keyword evidence="3" id="KW-1185">Reference proteome</keyword>
<feature type="compositionally biased region" description="Acidic residues" evidence="1">
    <location>
        <begin position="90"/>
        <end position="103"/>
    </location>
</feature>
<evidence type="ECO:0000313" key="2">
    <source>
        <dbReference type="EMBL" id="MCI0125257.1"/>
    </source>
</evidence>
<feature type="compositionally biased region" description="Basic and acidic residues" evidence="1">
    <location>
        <begin position="154"/>
        <end position="163"/>
    </location>
</feature>
<feature type="region of interest" description="Disordered" evidence="1">
    <location>
        <begin position="89"/>
        <end position="163"/>
    </location>
</feature>
<evidence type="ECO:0000313" key="3">
    <source>
        <dbReference type="Proteomes" id="UP001156140"/>
    </source>
</evidence>
<proteinExistence type="predicted"/>
<dbReference type="EMBL" id="JALAZD010000001">
    <property type="protein sequence ID" value="MCI0125257.1"/>
    <property type="molecule type" value="Genomic_DNA"/>
</dbReference>
<reference evidence="2" key="1">
    <citation type="submission" date="2022-03" db="EMBL/GenBank/DDBJ databases">
        <title>The complete genome sequence of a Methyloterrigena soli.</title>
        <authorList>
            <person name="Zi Z."/>
        </authorList>
    </citation>
    <scope>NUCLEOTIDE SEQUENCE</scope>
    <source>
        <strain evidence="2">M48</strain>
    </source>
</reference>
<accession>A0AA41QI12</accession>
<gene>
    <name evidence="2" type="ORF">ML536_00300</name>
</gene>
<dbReference type="AlphaFoldDB" id="A0AA41QI12"/>
<feature type="region of interest" description="Disordered" evidence="1">
    <location>
        <begin position="1"/>
        <end position="27"/>
    </location>
</feature>
<sequence length="163" mass="17981">MTQIREGGKVLAQDTGIDGDDDEGLPGFAYPVSEAEIEDLMYGDRPVAERLARLREIRDDLRAREPGDFGLDDPKGLLSEIEGAIVQLEADGDSEGAGEDMGELDPTRTFDQDPTAHHEVLSPDDDALVSLDEQEAEYGDDEVLDPTEWDEGDDFRPERGHDH</sequence>
<name>A0AA41QI12_9HYPH</name>
<protein>
    <submittedName>
        <fullName evidence="2">Uncharacterized protein</fullName>
    </submittedName>
</protein>